<dbReference type="PANTHER" id="PTHR23169:SF25">
    <property type="entry name" value="MICROTUBULE-ACTIN CROSS-LINKING FACTOR 1, ISOFORMS 1_2_3_4_5"/>
    <property type="match status" value="1"/>
</dbReference>
<evidence type="ECO:0000313" key="4">
    <source>
        <dbReference type="EMBL" id="RLV89871.1"/>
    </source>
</evidence>
<protein>
    <recommendedName>
        <fullName evidence="3">Calponin-homology (CH) domain-containing protein</fullName>
    </recommendedName>
</protein>
<dbReference type="Gene3D" id="1.10.418.10">
    <property type="entry name" value="Calponin-like domain"/>
    <property type="match status" value="1"/>
</dbReference>
<dbReference type="FunFam" id="1.20.58.60:FF:000089">
    <property type="entry name" value="microtubule-actin cross-linking factor 1 isoform X9"/>
    <property type="match status" value="1"/>
</dbReference>
<accession>A0A3L8RXE4</accession>
<feature type="coiled-coil region" evidence="1">
    <location>
        <begin position="639"/>
        <end position="691"/>
    </location>
</feature>
<keyword evidence="1" id="KW-0175">Coiled coil</keyword>
<evidence type="ECO:0000259" key="3">
    <source>
        <dbReference type="PROSITE" id="PS50021"/>
    </source>
</evidence>
<dbReference type="InterPro" id="IPR001715">
    <property type="entry name" value="CH_dom"/>
</dbReference>
<dbReference type="FunFam" id="1.10.418.10:FF:000002">
    <property type="entry name" value="Microtubule-actin cross-linking factor 1"/>
    <property type="match status" value="1"/>
</dbReference>
<feature type="region of interest" description="Disordered" evidence="2">
    <location>
        <begin position="170"/>
        <end position="302"/>
    </location>
</feature>
<dbReference type="GO" id="GO:0005882">
    <property type="term" value="C:intermediate filament"/>
    <property type="evidence" value="ECO:0007669"/>
    <property type="project" value="TreeGrafter"/>
</dbReference>
<dbReference type="Proteomes" id="UP000276834">
    <property type="component" value="Unassembled WGS sequence"/>
</dbReference>
<name>A0A3L8RXE4_CHLGU</name>
<dbReference type="InterPro" id="IPR049538">
    <property type="entry name" value="PCN-like_spectrin-like_rpt"/>
</dbReference>
<dbReference type="GO" id="GO:0005874">
    <property type="term" value="C:microtubule"/>
    <property type="evidence" value="ECO:0007669"/>
    <property type="project" value="TreeGrafter"/>
</dbReference>
<dbReference type="InterPro" id="IPR043197">
    <property type="entry name" value="Plakin"/>
</dbReference>
<dbReference type="CDD" id="cd21240">
    <property type="entry name" value="CH_MACF1_rpt2"/>
    <property type="match status" value="1"/>
</dbReference>
<dbReference type="GO" id="GO:0042060">
    <property type="term" value="P:wound healing"/>
    <property type="evidence" value="ECO:0007669"/>
    <property type="project" value="TreeGrafter"/>
</dbReference>
<dbReference type="InterPro" id="IPR036872">
    <property type="entry name" value="CH_dom_sf"/>
</dbReference>
<feature type="compositionally biased region" description="Low complexity" evidence="2">
    <location>
        <begin position="41"/>
        <end position="53"/>
    </location>
</feature>
<dbReference type="GO" id="GO:0045104">
    <property type="term" value="P:intermediate filament cytoskeleton organization"/>
    <property type="evidence" value="ECO:0007669"/>
    <property type="project" value="InterPro"/>
</dbReference>
<feature type="domain" description="Calponin-homology (CH)" evidence="3">
    <location>
        <begin position="335"/>
        <end position="439"/>
    </location>
</feature>
<dbReference type="GO" id="GO:0005198">
    <property type="term" value="F:structural molecule activity"/>
    <property type="evidence" value="ECO:0007669"/>
    <property type="project" value="TreeGrafter"/>
</dbReference>
<dbReference type="Pfam" id="PF00307">
    <property type="entry name" value="CH"/>
    <property type="match status" value="1"/>
</dbReference>
<dbReference type="GO" id="GO:0016020">
    <property type="term" value="C:membrane"/>
    <property type="evidence" value="ECO:0007669"/>
    <property type="project" value="TreeGrafter"/>
</dbReference>
<dbReference type="Gene3D" id="1.20.58.60">
    <property type="match status" value="4"/>
</dbReference>
<sequence>MGNSLGCVKEQKEKAVGKAPLSPKKRVRFKRRRRGKRRAMPEAAPQEEPPALEVAEDEEAPKSKAAPRQDGGEEPSGSRPRGGDPDPAALPPGVIVQVKERFQGEVQKARLVLEPQRPGVAGASREEGTTVIARLLENPAEKDCEKAVSRLVELQRSGSCRAVLLPLRAGTDGRAGGLLSPAEEAAPGREASKSLDAWGKGGSDDPGSSAAWTCSSAAEPGTVSELSTPSPMVDQLENASVGRSSGLPSSGAGEGDGHGPPASRSPSSFSGSAARSSSGYGSDRPAKGTGAGGTTVSPSDGGLRLAVEGRAWRGSSGTAGAMISDIYISGELGDMSAKEKLLLWTQKVTAGYIGLKCTNFSSCWSDGKMFNALIHRYRPDLVDMERVQIQSNRENLEQAFEIAERLGVTRLLDAEDVDVPSPDEKSVITYVSSIYDAFPKVPEGGEGISAIHLSPFCDLPTSSAYKDTLAPQEVDSRWLEYQTRVESLISWIKQHTILMSDKSFPQNPVELKALYNQYIHFKETEIPAKEQEKGQIEELYKLLEVWIEFGRIKLPQGYHPNDVEEEWGKLIIEMLEREKLLRPAVERLELLLQIANKIQNGALSCEEKLTLAKNTLQADAAHLESGQPAQYESDVVVYLQECEGLLRQLQVDVQILRDENYYQLEELVFRIMRLQDELVTLRLECTNLYRKGHFSTLELVPTSTLSTTHLKGESLTKGLHTSSASWFRKPMTRTELVAISSSEDEGSLRFVYELLAWVEEMQMRLERAEWGTDLPSVESQLETQRHIHASVEDLGSSVKEARMYEGKMSPNFRASYTETLGKLETQYCKLMETSSFRLRHLQSLHGFVSRATAELIWLNEKEEEELAYDWSDNNPNIAAKKNYFSELTAELEEKQDIFRSLQDTAELLSLENHPAKQTVEAYSAAVHTQWQWIKQLCLCVEQHVKENAAYFQFFSDARESETYLRNLQDSIKRKYSCDHNTSLTRLEDLLQDSMVGSLAPHHPALVQQRCLGHLFSPRFGGMWFVFHLVQRFAFFGAAE</sequence>
<dbReference type="Pfam" id="PF21020">
    <property type="entry name" value="Spectrin_4"/>
    <property type="match status" value="1"/>
</dbReference>
<dbReference type="Pfam" id="PF21019">
    <property type="entry name" value="Spectrin_3"/>
    <property type="match status" value="1"/>
</dbReference>
<dbReference type="CDD" id="cd00176">
    <property type="entry name" value="SPEC"/>
    <property type="match status" value="1"/>
</dbReference>
<feature type="compositionally biased region" description="Low complexity" evidence="2">
    <location>
        <begin position="260"/>
        <end position="283"/>
    </location>
</feature>
<dbReference type="PROSITE" id="PS50021">
    <property type="entry name" value="CH"/>
    <property type="match status" value="1"/>
</dbReference>
<evidence type="ECO:0000256" key="1">
    <source>
        <dbReference type="SAM" id="Coils"/>
    </source>
</evidence>
<dbReference type="SUPFAM" id="SSF46966">
    <property type="entry name" value="Spectrin repeat"/>
    <property type="match status" value="2"/>
</dbReference>
<comment type="caution">
    <text evidence="4">The sequence shown here is derived from an EMBL/GenBank/DDBJ whole genome shotgun (WGS) entry which is preliminary data.</text>
</comment>
<proteinExistence type="predicted"/>
<dbReference type="FunFam" id="1.20.58.60:FF:000009">
    <property type="entry name" value="dystonin isoform X1"/>
    <property type="match status" value="1"/>
</dbReference>
<dbReference type="GO" id="GO:0005737">
    <property type="term" value="C:cytoplasm"/>
    <property type="evidence" value="ECO:0007669"/>
    <property type="project" value="TreeGrafter"/>
</dbReference>
<dbReference type="OrthoDB" id="18740at2759"/>
<dbReference type="GO" id="GO:0032886">
    <property type="term" value="P:regulation of microtubule-based process"/>
    <property type="evidence" value="ECO:0007669"/>
    <property type="project" value="TreeGrafter"/>
</dbReference>
<dbReference type="GO" id="GO:0051893">
    <property type="term" value="P:regulation of focal adhesion assembly"/>
    <property type="evidence" value="ECO:0007669"/>
    <property type="project" value="TreeGrafter"/>
</dbReference>
<reference evidence="4 5" key="1">
    <citation type="journal article" date="2018" name="Proc. R. Soc. B">
        <title>A non-coding region near Follistatin controls head colour polymorphism in the Gouldian finch.</title>
        <authorList>
            <person name="Toomey M.B."/>
            <person name="Marques C.I."/>
            <person name="Andrade P."/>
            <person name="Araujo P.M."/>
            <person name="Sabatino S."/>
            <person name="Gazda M.A."/>
            <person name="Afonso S."/>
            <person name="Lopes R.J."/>
            <person name="Corbo J.C."/>
            <person name="Carneiro M."/>
        </authorList>
    </citation>
    <scope>NUCLEOTIDE SEQUENCE [LARGE SCALE GENOMIC DNA]</scope>
    <source>
        <strain evidence="4">Red01</strain>
        <tissue evidence="4">Muscle</tissue>
    </source>
</reference>
<dbReference type="GO" id="GO:0015629">
    <property type="term" value="C:actin cytoskeleton"/>
    <property type="evidence" value="ECO:0007669"/>
    <property type="project" value="TreeGrafter"/>
</dbReference>
<evidence type="ECO:0000313" key="5">
    <source>
        <dbReference type="Proteomes" id="UP000276834"/>
    </source>
</evidence>
<organism evidence="4 5">
    <name type="scientific">Chloebia gouldiae</name>
    <name type="common">Gouldian finch</name>
    <name type="synonym">Erythrura gouldiae</name>
    <dbReference type="NCBI Taxonomy" id="44316"/>
    <lineage>
        <taxon>Eukaryota</taxon>
        <taxon>Metazoa</taxon>
        <taxon>Chordata</taxon>
        <taxon>Craniata</taxon>
        <taxon>Vertebrata</taxon>
        <taxon>Euteleostomi</taxon>
        <taxon>Archelosauria</taxon>
        <taxon>Archosauria</taxon>
        <taxon>Dinosauria</taxon>
        <taxon>Saurischia</taxon>
        <taxon>Theropoda</taxon>
        <taxon>Coelurosauria</taxon>
        <taxon>Aves</taxon>
        <taxon>Neognathae</taxon>
        <taxon>Neoaves</taxon>
        <taxon>Telluraves</taxon>
        <taxon>Australaves</taxon>
        <taxon>Passeriformes</taxon>
        <taxon>Passeroidea</taxon>
        <taxon>Passeridae</taxon>
        <taxon>Chloebia</taxon>
    </lineage>
</organism>
<dbReference type="SMART" id="SM00150">
    <property type="entry name" value="SPEC"/>
    <property type="match status" value="3"/>
</dbReference>
<dbReference type="SMART" id="SM00033">
    <property type="entry name" value="CH"/>
    <property type="match status" value="1"/>
</dbReference>
<dbReference type="InterPro" id="IPR018159">
    <property type="entry name" value="Spectrin/alpha-actinin"/>
</dbReference>
<dbReference type="GO" id="GO:0045296">
    <property type="term" value="F:cadherin binding"/>
    <property type="evidence" value="ECO:0007669"/>
    <property type="project" value="TreeGrafter"/>
</dbReference>
<feature type="region of interest" description="Disordered" evidence="2">
    <location>
        <begin position="1"/>
        <end position="95"/>
    </location>
</feature>
<dbReference type="AlphaFoldDB" id="A0A3L8RXE4"/>
<feature type="compositionally biased region" description="Basic residues" evidence="2">
    <location>
        <begin position="23"/>
        <end position="38"/>
    </location>
</feature>
<feature type="compositionally biased region" description="Polar residues" evidence="2">
    <location>
        <begin position="237"/>
        <end position="248"/>
    </location>
</feature>
<dbReference type="PANTHER" id="PTHR23169">
    <property type="entry name" value="ENVOPLAKIN"/>
    <property type="match status" value="1"/>
</dbReference>
<dbReference type="EMBL" id="QUSF01000136">
    <property type="protein sequence ID" value="RLV89871.1"/>
    <property type="molecule type" value="Genomic_DNA"/>
</dbReference>
<evidence type="ECO:0000256" key="2">
    <source>
        <dbReference type="SAM" id="MobiDB-lite"/>
    </source>
</evidence>
<gene>
    <name evidence="4" type="ORF">DV515_00014682</name>
</gene>
<dbReference type="SUPFAM" id="SSF47576">
    <property type="entry name" value="Calponin-homology domain, CH-domain"/>
    <property type="match status" value="1"/>
</dbReference>
<dbReference type="FunFam" id="1.20.58.60:FF:000027">
    <property type="entry name" value="Microtubule-actin cross-linking factor 1"/>
    <property type="match status" value="1"/>
</dbReference>
<keyword evidence="5" id="KW-1185">Reference proteome</keyword>